<dbReference type="Proteomes" id="UP000669179">
    <property type="component" value="Unassembled WGS sequence"/>
</dbReference>
<reference evidence="2" key="1">
    <citation type="submission" date="2021-03" db="EMBL/GenBank/DDBJ databases">
        <authorList>
            <person name="Kanchanasin P."/>
            <person name="Saeng-In P."/>
            <person name="Phongsopitanun W."/>
            <person name="Yuki M."/>
            <person name="Kudo T."/>
            <person name="Ohkuma M."/>
            <person name="Tanasupawat S."/>
        </authorList>
    </citation>
    <scope>NUCLEOTIDE SEQUENCE</scope>
    <source>
        <strain evidence="2">GKU 128</strain>
    </source>
</reference>
<sequence length="284" mass="31316">MDVDAYLRRLGITDPGRPSVSALRTLHKAHVERIPYEALDIQLGRITSIDPHDSAARITELGRGGYCYHLNGALSLLLQELGYEVVWHRAGVQTPGEETPGSQRANHLGLTVRNLPSPESPSGDWLVDAGLGDGIHGPLPLRNGEYREGPFRFRLRPSETDPGGWRFDHDPGGSFAGIDFAPEPATLADFTDRHVYLSTSPESGFVRTCVVQRRDADGVDTMRGCTLLRTGDSTPRTINDQAEWFAALADIFDLAPTDLTQPDRDALWQRVRATHEAWQATRSA</sequence>
<evidence type="ECO:0000313" key="2">
    <source>
        <dbReference type="EMBL" id="MBO2446637.1"/>
    </source>
</evidence>
<dbReference type="Pfam" id="PF00797">
    <property type="entry name" value="Acetyltransf_2"/>
    <property type="match status" value="1"/>
</dbReference>
<evidence type="ECO:0000256" key="1">
    <source>
        <dbReference type="ARBA" id="ARBA00006547"/>
    </source>
</evidence>
<dbReference type="PANTHER" id="PTHR11786">
    <property type="entry name" value="N-HYDROXYARYLAMINE O-ACETYLTRANSFERASE"/>
    <property type="match status" value="1"/>
</dbReference>
<dbReference type="InterPro" id="IPR038765">
    <property type="entry name" value="Papain-like_cys_pep_sf"/>
</dbReference>
<gene>
    <name evidence="2" type="ORF">J4573_06010</name>
</gene>
<protein>
    <submittedName>
        <fullName evidence="2">Arylamine N-acetyltransferase</fullName>
    </submittedName>
</protein>
<name>A0A939P6R3_9ACTN</name>
<keyword evidence="3" id="KW-1185">Reference proteome</keyword>
<proteinExistence type="inferred from homology"/>
<dbReference type="SUPFAM" id="SSF54001">
    <property type="entry name" value="Cysteine proteinases"/>
    <property type="match status" value="1"/>
</dbReference>
<evidence type="ECO:0000313" key="3">
    <source>
        <dbReference type="Proteomes" id="UP000669179"/>
    </source>
</evidence>
<dbReference type="Gene3D" id="2.40.128.150">
    <property type="entry name" value="Cysteine proteinases"/>
    <property type="match status" value="1"/>
</dbReference>
<dbReference type="GO" id="GO:0016407">
    <property type="term" value="F:acetyltransferase activity"/>
    <property type="evidence" value="ECO:0007669"/>
    <property type="project" value="InterPro"/>
</dbReference>
<dbReference type="AlphaFoldDB" id="A0A939P6R3"/>
<accession>A0A939P6R3</accession>
<dbReference type="Gene3D" id="3.30.2140.10">
    <property type="entry name" value="Arylamine N-acetyltransferase"/>
    <property type="match status" value="1"/>
</dbReference>
<comment type="similarity">
    <text evidence="1">Belongs to the arylamine N-acetyltransferase family.</text>
</comment>
<organism evidence="2 3">
    <name type="scientific">Actinomadura barringtoniae</name>
    <dbReference type="NCBI Taxonomy" id="1427535"/>
    <lineage>
        <taxon>Bacteria</taxon>
        <taxon>Bacillati</taxon>
        <taxon>Actinomycetota</taxon>
        <taxon>Actinomycetes</taxon>
        <taxon>Streptosporangiales</taxon>
        <taxon>Thermomonosporaceae</taxon>
        <taxon>Actinomadura</taxon>
    </lineage>
</organism>
<comment type="caution">
    <text evidence="2">The sequence shown here is derived from an EMBL/GenBank/DDBJ whole genome shotgun (WGS) entry which is preliminary data.</text>
</comment>
<dbReference type="InterPro" id="IPR001447">
    <property type="entry name" value="Arylamine_N-AcTrfase"/>
</dbReference>
<dbReference type="PANTHER" id="PTHR11786:SF0">
    <property type="entry name" value="ARYLAMINE N-ACETYLTRANSFERASE 4-RELATED"/>
    <property type="match status" value="1"/>
</dbReference>
<dbReference type="EMBL" id="JAGEOJ010000002">
    <property type="protein sequence ID" value="MBO2446637.1"/>
    <property type="molecule type" value="Genomic_DNA"/>
</dbReference>